<sequence>MVSMSPRRWVATPPPRMPLGLDCGNGSSGGGQLRRGMMDPRAMLGSENCREVMGNVHDQETNRCVQHDNSHDLSREENDTHDRQAMHEYIVEQIVVEGGENATGNTLRVGALTSPMQSPLGSVDQHCMDDEPTSKNASFDDNEEGDEYFDRYNENFVRTPTTTGLQQMESLPRNNLEDKNSINQKFGYKRSCSMEPLFDDFAEKQSNTKPLLILKTVLSTDCDDEKETEKSPEVVALSPSYEEHSSPIDEAMVRDIFETTSSTNGVYIEDGNEVNVSRLYMRSSSMQPIFDRDSSEKLSSADPFTYEESLTTAIHDSQMTCLEKHSPNATGETRKRLSDPSSPIVYELSTHPASPLLSDIHTEIQESEAFGQVCAKLTGVSLSHDSASEIGGDTYFDRNSDDGTTNDESSSLVGANNRAEDAELMQPIALPPRLKRTTAEPDSENLNIALDFPLTPGRARQNDTTLNTLPASPRRNFTHTHSLLDDCSDEEDDISSFTMVDSPTRHTLSYSCFPKKHINNHRSSYVSYFKKQKPNKQREQQLTNTVHATVDNNIHQAMLQTRHRRWTCQSALAGSHAQSNQLFDLSNRVQYVSIPDNKTNWKSNQNRDFSAMEEDNGERIVLATISVSHAAIRAGALACGLWRTVRLVRLPRGLFEKHWLLWKDKQYSFEEVYDENDVWSLLQMLKDTFPLLDQIDFGGDISEGCTQESYHSHAREEWKKEIFSRILQIVPNLIAIDGFDVDGHDVEKDPPDPPDMMPMPTETMTDQVGNGALEAKHEDNLNCVGGSKETRKETHSSVTCDVCEPVDMQMCGWTQADGFQKSFSLEVISELHTQLAGVEAVASFSSPEHCSVAGDVSSDAIQDVSENILSMFETCVGPKHERKKSYTVDYPPLEPDSPEGRDTDKLLSSPHSSNSWGSMSSGNRPPTCPTSSKERRILPKPFERKKKGSMLKASLKRRVLGFIPSVSVMDDEEDSDENENVDECPTDLL</sequence>
<name>A0ABD3QC41_9STRA</name>
<feature type="compositionally biased region" description="Low complexity" evidence="1">
    <location>
        <begin position="908"/>
        <end position="921"/>
    </location>
</feature>
<feature type="compositionally biased region" description="Acidic residues" evidence="1">
    <location>
        <begin position="969"/>
        <end position="989"/>
    </location>
</feature>
<proteinExistence type="predicted"/>
<dbReference type="Proteomes" id="UP001516023">
    <property type="component" value="Unassembled WGS sequence"/>
</dbReference>
<feature type="region of interest" description="Disordered" evidence="1">
    <location>
        <begin position="883"/>
        <end position="950"/>
    </location>
</feature>
<dbReference type="AlphaFoldDB" id="A0ABD3QC41"/>
<feature type="region of interest" description="Disordered" evidence="1">
    <location>
        <begin position="324"/>
        <end position="347"/>
    </location>
</feature>
<protein>
    <submittedName>
        <fullName evidence="2">Uncharacterized protein</fullName>
    </submittedName>
</protein>
<feature type="compositionally biased region" description="Basic and acidic residues" evidence="1">
    <location>
        <begin position="324"/>
        <end position="338"/>
    </location>
</feature>
<feature type="compositionally biased region" description="Polar residues" evidence="1">
    <location>
        <begin position="402"/>
        <end position="412"/>
    </location>
</feature>
<accession>A0ABD3QC41</accession>
<comment type="caution">
    <text evidence="2">The sequence shown here is derived from an EMBL/GenBank/DDBJ whole genome shotgun (WGS) entry which is preliminary data.</text>
</comment>
<feature type="region of interest" description="Disordered" evidence="1">
    <location>
        <begin position="963"/>
        <end position="989"/>
    </location>
</feature>
<feature type="region of interest" description="Disordered" evidence="1">
    <location>
        <begin position="1"/>
        <end position="21"/>
    </location>
</feature>
<gene>
    <name evidence="2" type="ORF">HJC23_013476</name>
</gene>
<reference evidence="2 3" key="1">
    <citation type="journal article" date="2020" name="G3 (Bethesda)">
        <title>Improved Reference Genome for Cyclotella cryptica CCMP332, a Model for Cell Wall Morphogenesis, Salinity Adaptation, and Lipid Production in Diatoms (Bacillariophyta).</title>
        <authorList>
            <person name="Roberts W.R."/>
            <person name="Downey K.M."/>
            <person name="Ruck E.C."/>
            <person name="Traller J.C."/>
            <person name="Alverson A.J."/>
        </authorList>
    </citation>
    <scope>NUCLEOTIDE SEQUENCE [LARGE SCALE GENOMIC DNA]</scope>
    <source>
        <strain evidence="2 3">CCMP332</strain>
    </source>
</reference>
<keyword evidence="3" id="KW-1185">Reference proteome</keyword>
<dbReference type="EMBL" id="JABMIG020000053">
    <property type="protein sequence ID" value="KAL3797644.1"/>
    <property type="molecule type" value="Genomic_DNA"/>
</dbReference>
<feature type="region of interest" description="Disordered" evidence="1">
    <location>
        <begin position="393"/>
        <end position="412"/>
    </location>
</feature>
<organism evidence="2 3">
    <name type="scientific">Cyclotella cryptica</name>
    <dbReference type="NCBI Taxonomy" id="29204"/>
    <lineage>
        <taxon>Eukaryota</taxon>
        <taxon>Sar</taxon>
        <taxon>Stramenopiles</taxon>
        <taxon>Ochrophyta</taxon>
        <taxon>Bacillariophyta</taxon>
        <taxon>Coscinodiscophyceae</taxon>
        <taxon>Thalassiosirophycidae</taxon>
        <taxon>Stephanodiscales</taxon>
        <taxon>Stephanodiscaceae</taxon>
        <taxon>Cyclotella</taxon>
    </lineage>
</organism>
<evidence type="ECO:0000256" key="1">
    <source>
        <dbReference type="SAM" id="MobiDB-lite"/>
    </source>
</evidence>
<evidence type="ECO:0000313" key="3">
    <source>
        <dbReference type="Proteomes" id="UP001516023"/>
    </source>
</evidence>
<evidence type="ECO:0000313" key="2">
    <source>
        <dbReference type="EMBL" id="KAL3797644.1"/>
    </source>
</evidence>